<accession>A0A7G1I0Y6</accession>
<evidence type="ECO:0000256" key="9">
    <source>
        <dbReference type="ARBA" id="ARBA00022989"/>
    </source>
</evidence>
<proteinExistence type="inferred from homology"/>
<comment type="similarity">
    <text evidence="2">Belongs to the cytochrome ubiquinol oxidase subunit 2 family.</text>
</comment>
<evidence type="ECO:0000256" key="11">
    <source>
        <dbReference type="ARBA" id="ARBA00023136"/>
    </source>
</evidence>
<dbReference type="GO" id="GO:0019646">
    <property type="term" value="P:aerobic electron transport chain"/>
    <property type="evidence" value="ECO:0007669"/>
    <property type="project" value="TreeGrafter"/>
</dbReference>
<evidence type="ECO:0000256" key="6">
    <source>
        <dbReference type="ARBA" id="ARBA00022692"/>
    </source>
</evidence>
<dbReference type="GO" id="GO:0070069">
    <property type="term" value="C:cytochrome complex"/>
    <property type="evidence" value="ECO:0007669"/>
    <property type="project" value="TreeGrafter"/>
</dbReference>
<keyword evidence="11 12" id="KW-0472">Membrane</keyword>
<keyword evidence="5" id="KW-0349">Heme</keyword>
<feature type="transmembrane region" description="Helical" evidence="12">
    <location>
        <begin position="57"/>
        <end position="79"/>
    </location>
</feature>
<feature type="transmembrane region" description="Helical" evidence="12">
    <location>
        <begin position="339"/>
        <end position="361"/>
    </location>
</feature>
<dbReference type="GO" id="GO:0009055">
    <property type="term" value="F:electron transfer activity"/>
    <property type="evidence" value="ECO:0007669"/>
    <property type="project" value="TreeGrafter"/>
</dbReference>
<evidence type="ECO:0000256" key="1">
    <source>
        <dbReference type="ARBA" id="ARBA00004651"/>
    </source>
</evidence>
<evidence type="ECO:0000256" key="2">
    <source>
        <dbReference type="ARBA" id="ARBA00007543"/>
    </source>
</evidence>
<evidence type="ECO:0000256" key="7">
    <source>
        <dbReference type="ARBA" id="ARBA00022723"/>
    </source>
</evidence>
<feature type="transmembrane region" description="Helical" evidence="12">
    <location>
        <begin position="118"/>
        <end position="142"/>
    </location>
</feature>
<protein>
    <submittedName>
        <fullName evidence="13">Cytochrome D ubiquinol oxidase subunit II</fullName>
    </submittedName>
</protein>
<dbReference type="GO" id="GO:0046872">
    <property type="term" value="F:metal ion binding"/>
    <property type="evidence" value="ECO:0007669"/>
    <property type="project" value="UniProtKB-KW"/>
</dbReference>
<keyword evidence="8" id="KW-0249">Electron transport</keyword>
<keyword evidence="4" id="KW-1003">Cell membrane</keyword>
<feature type="transmembrane region" description="Helical" evidence="12">
    <location>
        <begin position="181"/>
        <end position="200"/>
    </location>
</feature>
<dbReference type="RefSeq" id="WP_021930789.1">
    <property type="nucleotide sequence ID" value="NZ_AP023322.1"/>
</dbReference>
<feature type="transmembrane region" description="Helical" evidence="12">
    <location>
        <begin position="85"/>
        <end position="106"/>
    </location>
</feature>
<feature type="transmembrane region" description="Helical" evidence="12">
    <location>
        <begin position="12"/>
        <end position="36"/>
    </location>
</feature>
<dbReference type="GO" id="GO:0005886">
    <property type="term" value="C:plasma membrane"/>
    <property type="evidence" value="ECO:0007669"/>
    <property type="project" value="UniProtKB-SubCell"/>
</dbReference>
<name>A0A7G1I0Y6_9BACT</name>
<keyword evidence="9 12" id="KW-1133">Transmembrane helix</keyword>
<evidence type="ECO:0000256" key="3">
    <source>
        <dbReference type="ARBA" id="ARBA00022448"/>
    </source>
</evidence>
<dbReference type="AlphaFoldDB" id="A0A7G1I0Y6"/>
<dbReference type="Proteomes" id="UP000594042">
    <property type="component" value="Chromosome"/>
</dbReference>
<evidence type="ECO:0000256" key="4">
    <source>
        <dbReference type="ARBA" id="ARBA00022475"/>
    </source>
</evidence>
<evidence type="ECO:0000313" key="14">
    <source>
        <dbReference type="Proteomes" id="UP000594042"/>
    </source>
</evidence>
<sequence length="383" mass="43620">MELNEFFYQHYWWFLISLLGALLVFLLFVQGGQTLFSAVAKKPIEKTMLVNSLGRKWEFTFTTLVVFGGAFFASFPLFYSTSFGGAYWLWMAILFSFIIQAVSYEYRSKKGNLLGTKVYDIFLLINGFVGIILLGIAVGTFFTGADFRIDKNNLMDVSMPVISTWQNPSHGLEAIVDWRNLLLGVTVFFLARVQASLYFMNNIDDDTIYIRCRRQVLYNAIPFVVLFLTFVAVTLLSDGYEFADGSSEIYVRPYKYFFNLVEMPWVAVLFLAGVASVLYAIIRAAFATKWRLGIWFSGIGTVLVVLSLFFLAGYNNTPYYPSATDMQSSLTIYNSSSSLFTLEVMSVVSLLLPFVLGYIFYAWRAMDRAPITELEMESGEHKY</sequence>
<dbReference type="InterPro" id="IPR003317">
    <property type="entry name" value="Cyt-d_oxidase_su2"/>
</dbReference>
<reference evidence="14" key="1">
    <citation type="submission" date="2020-07" db="EMBL/GenBank/DDBJ databases">
        <title>Complete genome sequencing of Coprobacter sp. strain 2CBH44.</title>
        <authorList>
            <person name="Sakamoto M."/>
            <person name="Murakami T."/>
            <person name="Mori H."/>
        </authorList>
    </citation>
    <scope>NUCLEOTIDE SEQUENCE [LARGE SCALE GENOMIC DNA]</scope>
    <source>
        <strain evidence="14">2CBH44</strain>
    </source>
</reference>
<feature type="transmembrane region" description="Helical" evidence="12">
    <location>
        <begin position="216"/>
        <end position="236"/>
    </location>
</feature>
<evidence type="ECO:0000256" key="8">
    <source>
        <dbReference type="ARBA" id="ARBA00022982"/>
    </source>
</evidence>
<dbReference type="PANTHER" id="PTHR43141:SF5">
    <property type="entry name" value="CYTOCHROME BD-I UBIQUINOL OXIDASE SUBUNIT 2"/>
    <property type="match status" value="1"/>
</dbReference>
<comment type="subcellular location">
    <subcellularLocation>
        <location evidence="1">Cell membrane</location>
        <topology evidence="1">Multi-pass membrane protein</topology>
    </subcellularLocation>
</comment>
<evidence type="ECO:0000256" key="12">
    <source>
        <dbReference type="SAM" id="Phobius"/>
    </source>
</evidence>
<dbReference type="PANTHER" id="PTHR43141">
    <property type="entry name" value="CYTOCHROME BD2 SUBUNIT II"/>
    <property type="match status" value="1"/>
</dbReference>
<dbReference type="KEGG" id="copr:Cop2CBH44_30750"/>
<dbReference type="GO" id="GO:0016682">
    <property type="term" value="F:oxidoreductase activity, acting on diphenols and related substances as donors, oxygen as acceptor"/>
    <property type="evidence" value="ECO:0007669"/>
    <property type="project" value="TreeGrafter"/>
</dbReference>
<feature type="transmembrane region" description="Helical" evidence="12">
    <location>
        <begin position="256"/>
        <end position="282"/>
    </location>
</feature>
<keyword evidence="6 12" id="KW-0812">Transmembrane</keyword>
<keyword evidence="3" id="KW-0813">Transport</keyword>
<gene>
    <name evidence="13" type="ORF">Cop2CBH44_30750</name>
</gene>
<keyword evidence="7" id="KW-0479">Metal-binding</keyword>
<evidence type="ECO:0000313" key="13">
    <source>
        <dbReference type="EMBL" id="BCI64722.1"/>
    </source>
</evidence>
<keyword evidence="14" id="KW-1185">Reference proteome</keyword>
<dbReference type="EMBL" id="AP023322">
    <property type="protein sequence ID" value="BCI64722.1"/>
    <property type="molecule type" value="Genomic_DNA"/>
</dbReference>
<dbReference type="Pfam" id="PF02322">
    <property type="entry name" value="Cyt_bd_oxida_II"/>
    <property type="match status" value="1"/>
</dbReference>
<feature type="transmembrane region" description="Helical" evidence="12">
    <location>
        <begin position="294"/>
        <end position="314"/>
    </location>
</feature>
<organism evidence="13 14">
    <name type="scientific">Coprobacter secundus subsp. similis</name>
    <dbReference type="NCBI Taxonomy" id="2751153"/>
    <lineage>
        <taxon>Bacteria</taxon>
        <taxon>Pseudomonadati</taxon>
        <taxon>Bacteroidota</taxon>
        <taxon>Bacteroidia</taxon>
        <taxon>Bacteroidales</taxon>
        <taxon>Barnesiellaceae</taxon>
        <taxon>Coprobacter</taxon>
    </lineage>
</organism>
<keyword evidence="10" id="KW-0408">Iron</keyword>
<evidence type="ECO:0000256" key="5">
    <source>
        <dbReference type="ARBA" id="ARBA00022617"/>
    </source>
</evidence>
<evidence type="ECO:0000256" key="10">
    <source>
        <dbReference type="ARBA" id="ARBA00023004"/>
    </source>
</evidence>